<dbReference type="EMBL" id="JACHDE010000023">
    <property type="protein sequence ID" value="MBB5404820.1"/>
    <property type="molecule type" value="Genomic_DNA"/>
</dbReference>
<reference evidence="2 3" key="1">
    <citation type="submission" date="2020-08" db="EMBL/GenBank/DDBJ databases">
        <title>Genomic Encyclopedia of Type Strains, Phase IV (KMG-V): Genome sequencing to study the core and pangenomes of soil and plant-associated prokaryotes.</title>
        <authorList>
            <person name="Whitman W."/>
        </authorList>
    </citation>
    <scope>NUCLEOTIDE SEQUENCE [LARGE SCALE GENOMIC DNA]</scope>
    <source>
        <strain evidence="2 3">JPY162</strain>
    </source>
</reference>
<dbReference type="AlphaFoldDB" id="A0A7W8P725"/>
<name>A0A7W8P725_9BURK</name>
<dbReference type="Proteomes" id="UP000592820">
    <property type="component" value="Unassembled WGS sequence"/>
</dbReference>
<protein>
    <submittedName>
        <fullName evidence="2">Uncharacterized protein</fullName>
    </submittedName>
</protein>
<gene>
    <name evidence="2" type="ORF">HDG41_006916</name>
</gene>
<accession>A0A7W8P725</accession>
<proteinExistence type="predicted"/>
<feature type="region of interest" description="Disordered" evidence="1">
    <location>
        <begin position="71"/>
        <end position="91"/>
    </location>
</feature>
<sequence>MREATARSMPVFNRGEHRAEKQHEAVGILVMLAGGLGDEFLRVTADLAHVAHAFENESVVRAFYPQRHAGRPHRVHREAIIEQADKRTDRA</sequence>
<organism evidence="2 3">
    <name type="scientific">Paraburkholderia youngii</name>
    <dbReference type="NCBI Taxonomy" id="2782701"/>
    <lineage>
        <taxon>Bacteria</taxon>
        <taxon>Pseudomonadati</taxon>
        <taxon>Pseudomonadota</taxon>
        <taxon>Betaproteobacteria</taxon>
        <taxon>Burkholderiales</taxon>
        <taxon>Burkholderiaceae</taxon>
        <taxon>Paraburkholderia</taxon>
    </lineage>
</organism>
<evidence type="ECO:0000313" key="2">
    <source>
        <dbReference type="EMBL" id="MBB5404820.1"/>
    </source>
</evidence>
<evidence type="ECO:0000256" key="1">
    <source>
        <dbReference type="SAM" id="MobiDB-lite"/>
    </source>
</evidence>
<comment type="caution">
    <text evidence="2">The sequence shown here is derived from an EMBL/GenBank/DDBJ whole genome shotgun (WGS) entry which is preliminary data.</text>
</comment>
<feature type="compositionally biased region" description="Basic and acidic residues" evidence="1">
    <location>
        <begin position="77"/>
        <end position="91"/>
    </location>
</feature>
<evidence type="ECO:0000313" key="3">
    <source>
        <dbReference type="Proteomes" id="UP000592820"/>
    </source>
</evidence>